<name>A0A8H9LAH0_9DEIO</name>
<feature type="domain" description="VWFA" evidence="1">
    <location>
        <begin position="42"/>
        <end position="217"/>
    </location>
</feature>
<dbReference type="AlphaFoldDB" id="A0A8H9LAH0"/>
<dbReference type="SMART" id="SM00327">
    <property type="entry name" value="VWA"/>
    <property type="match status" value="1"/>
</dbReference>
<keyword evidence="3" id="KW-1185">Reference proteome</keyword>
<accession>A0A8H9LAH0</accession>
<evidence type="ECO:0000313" key="2">
    <source>
        <dbReference type="EMBL" id="GGM57979.1"/>
    </source>
</evidence>
<dbReference type="EMBL" id="BMQG01000024">
    <property type="protein sequence ID" value="GGM57979.1"/>
    <property type="molecule type" value="Genomic_DNA"/>
</dbReference>
<comment type="caution">
    <text evidence="2">The sequence shown here is derived from an EMBL/GenBank/DDBJ whole genome shotgun (WGS) entry which is preliminary data.</text>
</comment>
<dbReference type="SUPFAM" id="SSF53300">
    <property type="entry name" value="vWA-like"/>
    <property type="match status" value="1"/>
</dbReference>
<gene>
    <name evidence="2" type="ORF">GCM10008956_36970</name>
</gene>
<organism evidence="2 3">
    <name type="scientific">Deinococcus arenae</name>
    <dbReference type="NCBI Taxonomy" id="1452751"/>
    <lineage>
        <taxon>Bacteria</taxon>
        <taxon>Thermotogati</taxon>
        <taxon>Deinococcota</taxon>
        <taxon>Deinococci</taxon>
        <taxon>Deinococcales</taxon>
        <taxon>Deinococcaceae</taxon>
        <taxon>Deinococcus</taxon>
    </lineage>
</organism>
<protein>
    <recommendedName>
        <fullName evidence="1">VWFA domain-containing protein</fullName>
    </recommendedName>
</protein>
<dbReference type="PANTHER" id="PTHR10579:SF43">
    <property type="entry name" value="ZINC FINGER (C3HC4-TYPE RING FINGER) FAMILY PROTEIN"/>
    <property type="match status" value="1"/>
</dbReference>
<dbReference type="PANTHER" id="PTHR10579">
    <property type="entry name" value="CALCIUM-ACTIVATED CHLORIDE CHANNEL REGULATOR"/>
    <property type="match status" value="1"/>
</dbReference>
<reference evidence="3" key="1">
    <citation type="journal article" date="2019" name="Int. J. Syst. Evol. Microbiol.">
        <title>The Global Catalogue of Microorganisms (GCM) 10K type strain sequencing project: providing services to taxonomists for standard genome sequencing and annotation.</title>
        <authorList>
            <consortium name="The Broad Institute Genomics Platform"/>
            <consortium name="The Broad Institute Genome Sequencing Center for Infectious Disease"/>
            <person name="Wu L."/>
            <person name="Ma J."/>
        </authorList>
    </citation>
    <scope>NUCLEOTIDE SEQUENCE [LARGE SCALE GENOMIC DNA]</scope>
    <source>
        <strain evidence="3">JCM 31047</strain>
    </source>
</reference>
<dbReference type="Proteomes" id="UP000600547">
    <property type="component" value="Unassembled WGS sequence"/>
</dbReference>
<dbReference type="Pfam" id="PF00092">
    <property type="entry name" value="VWA"/>
    <property type="match status" value="1"/>
</dbReference>
<evidence type="ECO:0000259" key="1">
    <source>
        <dbReference type="PROSITE" id="PS50234"/>
    </source>
</evidence>
<dbReference type="InterPro" id="IPR036465">
    <property type="entry name" value="vWFA_dom_sf"/>
</dbReference>
<evidence type="ECO:0000313" key="3">
    <source>
        <dbReference type="Proteomes" id="UP000600547"/>
    </source>
</evidence>
<dbReference type="InterPro" id="IPR051266">
    <property type="entry name" value="CLCR"/>
</dbReference>
<dbReference type="RefSeq" id="WP_189062816.1">
    <property type="nucleotide sequence ID" value="NZ_BMQG01000024.1"/>
</dbReference>
<sequence>MHIELRPLIPTLTAGQATDLVIHARLTPPTQAARTQTPPRLNLALVLDRSGSMDGQPLHMARLAAQTAIRQLRPQDRVSLVTFDNRVTTVIPPQAVTDPEALCALVETITCGGSTALHAGWLEGATLCAQHLDPAALNRVLLLSDGGANQGETDPLVIANHVRGLTALGVSTSTIGLGEHYDDQIMQAIADAGDGNFEHIENPADLPRYFEQELQGLSRTSGHTVSLGIEPNPALGSRRHELLNDLPRTDTGRAKLPNLIQGRPTDLIFTVHVPAQHAANDLGVTRIRLAWTDRAGQRHVQRAQLNLPVQPAGSPEPAENADVRLLTERLRAARVREEAVAHAVAGAPDMSRERLSREVRRLHNLGIHGLQGEISALTALDEDFAQNVQLAQKRARSQSYNTRRSK</sequence>
<proteinExistence type="predicted"/>
<dbReference type="InterPro" id="IPR002035">
    <property type="entry name" value="VWF_A"/>
</dbReference>
<dbReference type="PROSITE" id="PS50234">
    <property type="entry name" value="VWFA"/>
    <property type="match status" value="1"/>
</dbReference>
<dbReference type="Gene3D" id="3.40.50.410">
    <property type="entry name" value="von Willebrand factor, type A domain"/>
    <property type="match status" value="1"/>
</dbReference>